<reference evidence="1 2" key="1">
    <citation type="submission" date="2020-10" db="EMBL/GenBank/DDBJ databases">
        <title>Sequencing the genomes of 1000 actinobacteria strains.</title>
        <authorList>
            <person name="Klenk H.-P."/>
        </authorList>
    </citation>
    <scope>NUCLEOTIDE SEQUENCE [LARGE SCALE GENOMIC DNA]</scope>
    <source>
        <strain evidence="1 2">DSM 43173</strain>
    </source>
</reference>
<protein>
    <submittedName>
        <fullName evidence="1">Uncharacterized protein</fullName>
    </submittedName>
</protein>
<comment type="caution">
    <text evidence="1">The sequence shown here is derived from an EMBL/GenBank/DDBJ whole genome shotgun (WGS) entry which is preliminary data.</text>
</comment>
<gene>
    <name evidence="1" type="ORF">H4W80_010272</name>
</gene>
<keyword evidence="2" id="KW-1185">Reference proteome</keyword>
<proteinExistence type="predicted"/>
<accession>A0ABR9MGI0</accession>
<evidence type="ECO:0000313" key="1">
    <source>
        <dbReference type="EMBL" id="MBE1592014.1"/>
    </source>
</evidence>
<dbReference type="EMBL" id="JADBEK010000001">
    <property type="protein sequence ID" value="MBE1592014.1"/>
    <property type="molecule type" value="Genomic_DNA"/>
</dbReference>
<organism evidence="1 2">
    <name type="scientific">Nonomuraea angiospora</name>
    <dbReference type="NCBI Taxonomy" id="46172"/>
    <lineage>
        <taxon>Bacteria</taxon>
        <taxon>Bacillati</taxon>
        <taxon>Actinomycetota</taxon>
        <taxon>Actinomycetes</taxon>
        <taxon>Streptosporangiales</taxon>
        <taxon>Streptosporangiaceae</taxon>
        <taxon>Nonomuraea</taxon>
    </lineage>
</organism>
<evidence type="ECO:0000313" key="2">
    <source>
        <dbReference type="Proteomes" id="UP000633509"/>
    </source>
</evidence>
<sequence>MLQEFTGVGESANGAAALNLYRIVSEIAVNHGKPVPASPGLFSLPGGRAAGWRSAVRS</sequence>
<dbReference type="RefSeq" id="WP_192791627.1">
    <property type="nucleotide sequence ID" value="NZ_JADBEK010000001.1"/>
</dbReference>
<name>A0ABR9MGI0_9ACTN</name>
<dbReference type="Proteomes" id="UP000633509">
    <property type="component" value="Unassembled WGS sequence"/>
</dbReference>